<feature type="domain" description="EF-hand" evidence="2">
    <location>
        <begin position="175"/>
        <end position="210"/>
    </location>
</feature>
<evidence type="ECO:0000259" key="2">
    <source>
        <dbReference type="PROSITE" id="PS50222"/>
    </source>
</evidence>
<dbReference type="Gene3D" id="1.10.238.10">
    <property type="entry name" value="EF-hand"/>
    <property type="match status" value="1"/>
</dbReference>
<proteinExistence type="predicted"/>
<evidence type="ECO:0000313" key="4">
    <source>
        <dbReference type="Proteomes" id="UP001054857"/>
    </source>
</evidence>
<evidence type="ECO:0000256" key="1">
    <source>
        <dbReference type="ARBA" id="ARBA00022837"/>
    </source>
</evidence>
<dbReference type="SUPFAM" id="SSF47473">
    <property type="entry name" value="EF-hand"/>
    <property type="match status" value="1"/>
</dbReference>
<accession>A0AAD3DI03</accession>
<dbReference type="PROSITE" id="PS00018">
    <property type="entry name" value="EF_HAND_1"/>
    <property type="match status" value="1"/>
</dbReference>
<organism evidence="3 4">
    <name type="scientific">Astrephomene gubernaculifera</name>
    <dbReference type="NCBI Taxonomy" id="47775"/>
    <lineage>
        <taxon>Eukaryota</taxon>
        <taxon>Viridiplantae</taxon>
        <taxon>Chlorophyta</taxon>
        <taxon>core chlorophytes</taxon>
        <taxon>Chlorophyceae</taxon>
        <taxon>CS clade</taxon>
        <taxon>Chlamydomonadales</taxon>
        <taxon>Astrephomenaceae</taxon>
        <taxon>Astrephomene</taxon>
    </lineage>
</organism>
<reference evidence="3 4" key="1">
    <citation type="journal article" date="2021" name="Sci. Rep.">
        <title>Genome sequencing of the multicellular alga Astrephomene provides insights into convergent evolution of germ-soma differentiation.</title>
        <authorList>
            <person name="Yamashita S."/>
            <person name="Yamamoto K."/>
            <person name="Matsuzaki R."/>
            <person name="Suzuki S."/>
            <person name="Yamaguchi H."/>
            <person name="Hirooka S."/>
            <person name="Minakuchi Y."/>
            <person name="Miyagishima S."/>
            <person name="Kawachi M."/>
            <person name="Toyoda A."/>
            <person name="Nozaki H."/>
        </authorList>
    </citation>
    <scope>NUCLEOTIDE SEQUENCE [LARGE SCALE GENOMIC DNA]</scope>
    <source>
        <strain evidence="3 4">NIES-4017</strain>
    </source>
</reference>
<keyword evidence="1" id="KW-0106">Calcium</keyword>
<dbReference type="PROSITE" id="PS50222">
    <property type="entry name" value="EF_HAND_2"/>
    <property type="match status" value="1"/>
</dbReference>
<evidence type="ECO:0000313" key="3">
    <source>
        <dbReference type="EMBL" id="GFR40336.1"/>
    </source>
</evidence>
<sequence>MLNKALSRTCPASRNSFPPCYHGILRRRVCLASAQQLTTAQAAAAVSRQDGDNTSGKPVIPVQVTRPNLPCDKPLPLASVLEVQRLLFLLEAPEYCMRAFREHGVNGQDLLHMQEEDLDDSRFKFPRHVQRKVMRIPLAWRAFLAISGSSTQGSISREQYVAFYGSEELAGSSPAVLAELHSCFGAVDLNSNGCLSFEEFLVGFSLLHEPVATKPRQQALAA</sequence>
<dbReference type="InterPro" id="IPR018247">
    <property type="entry name" value="EF_Hand_1_Ca_BS"/>
</dbReference>
<dbReference type="EMBL" id="BMAR01000001">
    <property type="protein sequence ID" value="GFR40336.1"/>
    <property type="molecule type" value="Genomic_DNA"/>
</dbReference>
<keyword evidence="4" id="KW-1185">Reference proteome</keyword>
<gene>
    <name evidence="3" type="ORF">Agub_g878</name>
</gene>
<name>A0AAD3DI03_9CHLO</name>
<dbReference type="Proteomes" id="UP001054857">
    <property type="component" value="Unassembled WGS sequence"/>
</dbReference>
<comment type="caution">
    <text evidence="3">The sequence shown here is derived from an EMBL/GenBank/DDBJ whole genome shotgun (WGS) entry which is preliminary data.</text>
</comment>
<dbReference type="InterPro" id="IPR011992">
    <property type="entry name" value="EF-hand-dom_pair"/>
</dbReference>
<dbReference type="AlphaFoldDB" id="A0AAD3DI03"/>
<dbReference type="InterPro" id="IPR002048">
    <property type="entry name" value="EF_hand_dom"/>
</dbReference>
<protein>
    <recommendedName>
        <fullName evidence="2">EF-hand domain-containing protein</fullName>
    </recommendedName>
</protein>
<dbReference type="SUPFAM" id="SSF47769">
    <property type="entry name" value="SAM/Pointed domain"/>
    <property type="match status" value="1"/>
</dbReference>
<dbReference type="InterPro" id="IPR013761">
    <property type="entry name" value="SAM/pointed_sf"/>
</dbReference>
<dbReference type="GO" id="GO:0005509">
    <property type="term" value="F:calcium ion binding"/>
    <property type="evidence" value="ECO:0007669"/>
    <property type="project" value="InterPro"/>
</dbReference>